<dbReference type="SUPFAM" id="SSF55718">
    <property type="entry name" value="SCP-like"/>
    <property type="match status" value="1"/>
</dbReference>
<dbReference type="OrthoDB" id="5418706at2"/>
<name>A0A964UW60_9ACTN</name>
<dbReference type="Proteomes" id="UP000598297">
    <property type="component" value="Unassembled WGS sequence"/>
</dbReference>
<evidence type="ECO:0000313" key="3">
    <source>
        <dbReference type="Proteomes" id="UP000598297"/>
    </source>
</evidence>
<dbReference type="EMBL" id="JAAAHS010000519">
    <property type="protein sequence ID" value="NBE56553.1"/>
    <property type="molecule type" value="Genomic_DNA"/>
</dbReference>
<organism evidence="2 3">
    <name type="scientific">Streptomyces boluensis</name>
    <dbReference type="NCBI Taxonomy" id="1775135"/>
    <lineage>
        <taxon>Bacteria</taxon>
        <taxon>Bacillati</taxon>
        <taxon>Actinomycetota</taxon>
        <taxon>Actinomycetes</taxon>
        <taxon>Kitasatosporales</taxon>
        <taxon>Streptomycetaceae</taxon>
        <taxon>Streptomyces</taxon>
    </lineage>
</organism>
<dbReference type="RefSeq" id="WP_161705342.1">
    <property type="nucleotide sequence ID" value="NZ_JAAAHS010000519.1"/>
</dbReference>
<dbReference type="Gene3D" id="3.30.1050.10">
    <property type="entry name" value="SCP2 sterol-binding domain"/>
    <property type="match status" value="1"/>
</dbReference>
<evidence type="ECO:0000313" key="2">
    <source>
        <dbReference type="EMBL" id="NBE56553.1"/>
    </source>
</evidence>
<sequence length="136" mass="14761">MPYFADAAEVYRYIGGAFRLASDHPEAGPRLRAVGATLRVEYRDPAATLTLRLHAEGVEIIEGPSDLPADIQLSMTADNGNRFWRGEYNATLGLAKGEARARGPIAKILKVLPAAKPVFPLYRELVAVKDQAGEAK</sequence>
<dbReference type="InterPro" id="IPR036527">
    <property type="entry name" value="SCP2_sterol-bd_dom_sf"/>
</dbReference>
<feature type="domain" description="SCP2" evidence="1">
    <location>
        <begin position="24"/>
        <end position="111"/>
    </location>
</feature>
<gene>
    <name evidence="2" type="ORF">GUY60_35020</name>
</gene>
<protein>
    <recommendedName>
        <fullName evidence="1">SCP2 domain-containing protein</fullName>
    </recommendedName>
</protein>
<reference evidence="2" key="1">
    <citation type="submission" date="2020-01" db="EMBL/GenBank/DDBJ databases">
        <title>Whole-genome analyses of novel actinobacteria.</title>
        <authorList>
            <person name="Sahin N."/>
        </authorList>
    </citation>
    <scope>NUCLEOTIDE SEQUENCE</scope>
    <source>
        <strain evidence="2">YC537</strain>
    </source>
</reference>
<accession>A0A964UW60</accession>
<keyword evidence="3" id="KW-1185">Reference proteome</keyword>
<evidence type="ECO:0000259" key="1">
    <source>
        <dbReference type="Pfam" id="PF02036"/>
    </source>
</evidence>
<dbReference type="InterPro" id="IPR003033">
    <property type="entry name" value="SCP2_sterol-bd_dom"/>
</dbReference>
<dbReference type="AlphaFoldDB" id="A0A964UW60"/>
<proteinExistence type="predicted"/>
<dbReference type="Pfam" id="PF02036">
    <property type="entry name" value="SCP2"/>
    <property type="match status" value="1"/>
</dbReference>
<comment type="caution">
    <text evidence="2">The sequence shown here is derived from an EMBL/GenBank/DDBJ whole genome shotgun (WGS) entry which is preliminary data.</text>
</comment>